<proteinExistence type="predicted"/>
<name>A0ABY1UT54_9APIC</name>
<evidence type="ECO:0000313" key="5">
    <source>
        <dbReference type="Proteomes" id="UP000831156"/>
    </source>
</evidence>
<organism evidence="4 5">
    <name type="scientific">Plasmodium gaboni</name>
    <dbReference type="NCBI Taxonomy" id="647221"/>
    <lineage>
        <taxon>Eukaryota</taxon>
        <taxon>Sar</taxon>
        <taxon>Alveolata</taxon>
        <taxon>Apicomplexa</taxon>
        <taxon>Aconoidasida</taxon>
        <taxon>Haemosporida</taxon>
        <taxon>Plasmodiidae</taxon>
        <taxon>Plasmodium</taxon>
        <taxon>Plasmodium (Laverania)</taxon>
    </lineage>
</organism>
<feature type="transmembrane region" description="Helical" evidence="3">
    <location>
        <begin position="268"/>
        <end position="291"/>
    </location>
</feature>
<accession>A0ABY1UT54</accession>
<evidence type="ECO:0000313" key="4">
    <source>
        <dbReference type="EMBL" id="SOV17711.1"/>
    </source>
</evidence>
<evidence type="ECO:0000256" key="1">
    <source>
        <dbReference type="SAM" id="Coils"/>
    </source>
</evidence>
<feature type="compositionally biased region" description="Basic and acidic residues" evidence="2">
    <location>
        <begin position="232"/>
        <end position="246"/>
    </location>
</feature>
<feature type="region of interest" description="Disordered" evidence="2">
    <location>
        <begin position="187"/>
        <end position="260"/>
    </location>
</feature>
<dbReference type="EMBL" id="LT969436">
    <property type="protein sequence ID" value="SOV17711.1"/>
    <property type="molecule type" value="Genomic_DNA"/>
</dbReference>
<keyword evidence="3" id="KW-0812">Transmembrane</keyword>
<feature type="compositionally biased region" description="Acidic residues" evidence="2">
    <location>
        <begin position="221"/>
        <end position="231"/>
    </location>
</feature>
<feature type="coiled-coil region" evidence="1">
    <location>
        <begin position="148"/>
        <end position="175"/>
    </location>
</feature>
<evidence type="ECO:0000256" key="2">
    <source>
        <dbReference type="SAM" id="MobiDB-lite"/>
    </source>
</evidence>
<keyword evidence="1" id="KW-0175">Coiled coil</keyword>
<keyword evidence="3" id="KW-1133">Transmembrane helix</keyword>
<protein>
    <submittedName>
        <fullName evidence="4">Reticulocyte binding protein 2 homologue a, putative</fullName>
    </submittedName>
</protein>
<dbReference type="Proteomes" id="UP000831156">
    <property type="component" value="Chromosome 13"/>
</dbReference>
<keyword evidence="5" id="KW-1185">Reference proteome</keyword>
<reference evidence="4" key="1">
    <citation type="submission" date="2016-09" db="EMBL/GenBank/DDBJ databases">
        <authorList>
            <consortium name="Pathogen Informatics"/>
            <person name="Sun Q."/>
            <person name="Inoue M."/>
        </authorList>
    </citation>
    <scope>NUCLEOTIDE SEQUENCE</scope>
</reference>
<feature type="non-terminal residue" evidence="4">
    <location>
        <position position="1"/>
    </location>
</feature>
<keyword evidence="3" id="KW-0472">Membrane</keyword>
<sequence length="333" mass="39034">EERLKEEAIKRQKAEEERLKEEAIKRQKAEEARKQQLLKLKQEEALRKQKELERKKVDLARTEQQIKNILESNMVKIIKQELTKEKDEIIKNRDINLRHGLEEKWLNHIQNSLLLKVDNLLNKSDEFIRAHETQIKTNILNSLKNKLNIELKKELNVIINEYEESQKKIMQSNQRDNRGIEQTTEKLVDIKPTNHGELNTNNPSDSETEMLTNSGETREKEEEEEEEEREEEKEPEKESETDDSHSSESTTDDDTGDQRFSRSKNLNVVIYTAGSIAVCMLIFSSVGLLVMKNNNDDNNSNVMDEAFEHNDDILFKEKEEIIEITFNDNDSTI</sequence>
<gene>
    <name evidence="4" type="ORF">PGABG01_1333400</name>
</gene>
<feature type="coiled-coil region" evidence="1">
    <location>
        <begin position="2"/>
        <end position="72"/>
    </location>
</feature>
<evidence type="ECO:0000256" key="3">
    <source>
        <dbReference type="SAM" id="Phobius"/>
    </source>
</evidence>
<feature type="compositionally biased region" description="Polar residues" evidence="2">
    <location>
        <begin position="196"/>
        <end position="215"/>
    </location>
</feature>